<dbReference type="RefSeq" id="WP_323574518.1">
    <property type="nucleotide sequence ID" value="NZ_JAYGJQ010000001.1"/>
</dbReference>
<dbReference type="InterPro" id="IPR027417">
    <property type="entry name" value="P-loop_NTPase"/>
</dbReference>
<evidence type="ECO:0000256" key="1">
    <source>
        <dbReference type="ARBA" id="ARBA00022741"/>
    </source>
</evidence>
<evidence type="ECO:0000259" key="5">
    <source>
        <dbReference type="PROSITE" id="PS50110"/>
    </source>
</evidence>
<dbReference type="PROSITE" id="PS50110">
    <property type="entry name" value="RESPONSE_REGULATORY"/>
    <property type="match status" value="1"/>
</dbReference>
<dbReference type="Gene3D" id="3.40.50.300">
    <property type="entry name" value="P-loop containing nucleotide triphosphate hydrolases"/>
    <property type="match status" value="1"/>
</dbReference>
<dbReference type="PANTHER" id="PTHR32071">
    <property type="entry name" value="TRANSCRIPTIONAL REGULATORY PROTEIN"/>
    <property type="match status" value="1"/>
</dbReference>
<proteinExistence type="predicted"/>
<dbReference type="EMBL" id="JAYGJQ010000001">
    <property type="protein sequence ID" value="MEA9355028.1"/>
    <property type="molecule type" value="Genomic_DNA"/>
</dbReference>
<dbReference type="Pfam" id="PF00072">
    <property type="entry name" value="Response_reg"/>
    <property type="match status" value="1"/>
</dbReference>
<dbReference type="InterPro" id="IPR002078">
    <property type="entry name" value="Sigma_54_int"/>
</dbReference>
<dbReference type="InterPro" id="IPR003593">
    <property type="entry name" value="AAA+_ATPase"/>
</dbReference>
<keyword evidence="3" id="KW-0597">Phosphoprotein</keyword>
<sequence>MKDKKLNILLVEDDLLSRLSLKSRLENYAVVTEAVTSLEAISLSEALSFDLAFVDLDLEAELAGLNVVRALKSKNIHTIVLSGREDDAVIEEAYTLGCHDFLSKPFTKSAIDAVLGKFKNTKHDLTKRLQEVLLTEDQSLNSQLKVIEQALYGDHPVLITGETGTGKTFLAKFIHELVGSEKPFIHLNCSEVSESLIESELFGHEKGAFTGALKSKKGLLELADGGVLFLDEVATLTLPVQKKLLKAIEEKTFYPVGSEKSISSNFRLVSATCENLKAKVKNGEFREDFLYRLEGFNVHLKSLRERKGDINNLINFFLKKNKRRIVLTGEARQELLTYSWPGNIRELQKVIEVLRSSEKGIVEKSDLADLLKKTEASEEISAINFDKVKSMGLNAYLEMIESHILEQVLSENNDKVRKTMADLKLSNNAFYRIVTNIKARGMNNVEVR</sequence>
<dbReference type="Pfam" id="PF25601">
    <property type="entry name" value="AAA_lid_14"/>
    <property type="match status" value="1"/>
</dbReference>
<dbReference type="CDD" id="cd00156">
    <property type="entry name" value="REC"/>
    <property type="match status" value="1"/>
</dbReference>
<evidence type="ECO:0000313" key="7">
    <source>
        <dbReference type="Proteomes" id="UP001302274"/>
    </source>
</evidence>
<dbReference type="PROSITE" id="PS50045">
    <property type="entry name" value="SIGMA54_INTERACT_4"/>
    <property type="match status" value="1"/>
</dbReference>
<dbReference type="SMART" id="SM00448">
    <property type="entry name" value="REC"/>
    <property type="match status" value="1"/>
</dbReference>
<feature type="domain" description="Sigma-54 factor interaction" evidence="4">
    <location>
        <begin position="133"/>
        <end position="356"/>
    </location>
</feature>
<dbReference type="SUPFAM" id="SSF52540">
    <property type="entry name" value="P-loop containing nucleoside triphosphate hydrolases"/>
    <property type="match status" value="1"/>
</dbReference>
<accession>A0ABU5VRK3</accession>
<dbReference type="Proteomes" id="UP001302274">
    <property type="component" value="Unassembled WGS sequence"/>
</dbReference>
<evidence type="ECO:0000259" key="4">
    <source>
        <dbReference type="PROSITE" id="PS50045"/>
    </source>
</evidence>
<dbReference type="SUPFAM" id="SSF52172">
    <property type="entry name" value="CheY-like"/>
    <property type="match status" value="1"/>
</dbReference>
<dbReference type="InterPro" id="IPR011006">
    <property type="entry name" value="CheY-like_superfamily"/>
</dbReference>
<comment type="caution">
    <text evidence="6">The sequence shown here is derived from an EMBL/GenBank/DDBJ whole genome shotgun (WGS) entry which is preliminary data.</text>
</comment>
<name>A0ABU5VRK3_9BACT</name>
<evidence type="ECO:0000256" key="3">
    <source>
        <dbReference type="PROSITE-ProRule" id="PRU00169"/>
    </source>
</evidence>
<dbReference type="InterPro" id="IPR001789">
    <property type="entry name" value="Sig_transdc_resp-reg_receiver"/>
</dbReference>
<feature type="modified residue" description="4-aspartylphosphate" evidence="3">
    <location>
        <position position="55"/>
    </location>
</feature>
<dbReference type="Gene3D" id="1.10.8.60">
    <property type="match status" value="1"/>
</dbReference>
<dbReference type="CDD" id="cd00009">
    <property type="entry name" value="AAA"/>
    <property type="match status" value="1"/>
</dbReference>
<protein>
    <submittedName>
        <fullName evidence="6">Sigma-54 dependent transcriptional regulator</fullName>
    </submittedName>
</protein>
<reference evidence="6 7" key="1">
    <citation type="submission" date="2023-11" db="EMBL/GenBank/DDBJ databases">
        <title>A Novel Polar Bacteriovorax (B. antarcticus) Isolated from the Biocrust in Antarctica.</title>
        <authorList>
            <person name="Mun W."/>
            <person name="Choi S.Y."/>
            <person name="Mitchell R.J."/>
        </authorList>
    </citation>
    <scope>NUCLEOTIDE SEQUENCE [LARGE SCALE GENOMIC DNA]</scope>
    <source>
        <strain evidence="6 7">PP10</strain>
    </source>
</reference>
<evidence type="ECO:0000256" key="2">
    <source>
        <dbReference type="ARBA" id="ARBA00022840"/>
    </source>
</evidence>
<dbReference type="InterPro" id="IPR025662">
    <property type="entry name" value="Sigma_54_int_dom_ATP-bd_1"/>
</dbReference>
<dbReference type="PROSITE" id="PS00675">
    <property type="entry name" value="SIGMA54_INTERACT_1"/>
    <property type="match status" value="1"/>
</dbReference>
<organism evidence="6 7">
    <name type="scientific">Bacteriovorax antarcticus</name>
    <dbReference type="NCBI Taxonomy" id="3088717"/>
    <lineage>
        <taxon>Bacteria</taxon>
        <taxon>Pseudomonadati</taxon>
        <taxon>Bdellovibrionota</taxon>
        <taxon>Bacteriovoracia</taxon>
        <taxon>Bacteriovoracales</taxon>
        <taxon>Bacteriovoracaceae</taxon>
        <taxon>Bacteriovorax</taxon>
    </lineage>
</organism>
<evidence type="ECO:0000313" key="6">
    <source>
        <dbReference type="EMBL" id="MEA9355028.1"/>
    </source>
</evidence>
<gene>
    <name evidence="6" type="ORF">SHI21_02390</name>
</gene>
<dbReference type="SMART" id="SM00382">
    <property type="entry name" value="AAA"/>
    <property type="match status" value="1"/>
</dbReference>
<feature type="domain" description="Response regulatory" evidence="5">
    <location>
        <begin position="7"/>
        <end position="119"/>
    </location>
</feature>
<dbReference type="InterPro" id="IPR058031">
    <property type="entry name" value="AAA_lid_NorR"/>
</dbReference>
<keyword evidence="1" id="KW-0547">Nucleotide-binding</keyword>
<keyword evidence="7" id="KW-1185">Reference proteome</keyword>
<keyword evidence="2" id="KW-0067">ATP-binding</keyword>
<dbReference type="Gene3D" id="3.40.50.2300">
    <property type="match status" value="1"/>
</dbReference>
<dbReference type="Pfam" id="PF00158">
    <property type="entry name" value="Sigma54_activat"/>
    <property type="match status" value="1"/>
</dbReference>